<feature type="region of interest" description="Disordered" evidence="1">
    <location>
        <begin position="60"/>
        <end position="108"/>
    </location>
</feature>
<protein>
    <submittedName>
        <fullName evidence="3">Alpha/beta hydrolase</fullName>
    </submittedName>
</protein>
<sequence length="499" mass="56082">MQYHPDFLGAGFEAARLDLEPDQFSARSITLTRYLPAKDPKAALPDRVVPDNLVVGGAPSTDSFTVLPPEASPQQPGEPGTCYHESSTRKGELPPPLAKPLTQAQQQDPACLREYLSRELDGRDLHTATKWQLASSDPKFVLVYVHGWNDYFYQSHLARMFNHLGGAFYALDLHRYGRNTPQWQGRPWNGYTEDFTNYDPELNWAVAHAREEHPGLPLLVMGHSMGGLVVSGWAARHHSDFDGLIFNSPWLVHDVSGVPAGEQLRRLFADYGRAKRFALPQGPDMVYSDSLVGYRAIGSPLPRRLVPFQNDPSVAGWIINPKWRILTGAPMVTGWISAVFQAHRWLVTEATFPDKPVLCLSGNHRLDSRYQAEVTRVDAIMKQRRDLRRTQHGDSPWRRFWQDNAAWLQDPFRTARSVPGVDSGQPYASALVGWTEAARHIDTVLNGELIGQRARELFGDNLTFRLLSGYHDLTLSQPLERAQFFAGISDWLATSGILD</sequence>
<evidence type="ECO:0000259" key="2">
    <source>
        <dbReference type="Pfam" id="PF12146"/>
    </source>
</evidence>
<dbReference type="Gene3D" id="3.40.50.1820">
    <property type="entry name" value="alpha/beta hydrolase"/>
    <property type="match status" value="1"/>
</dbReference>
<gene>
    <name evidence="3" type="ORF">HHJ78_10565</name>
</gene>
<dbReference type="AlphaFoldDB" id="A0A7Y0U2X4"/>
<evidence type="ECO:0000313" key="4">
    <source>
        <dbReference type="Proteomes" id="UP000578252"/>
    </source>
</evidence>
<evidence type="ECO:0000313" key="3">
    <source>
        <dbReference type="EMBL" id="NMW65934.1"/>
    </source>
</evidence>
<evidence type="ECO:0000256" key="1">
    <source>
        <dbReference type="SAM" id="MobiDB-lite"/>
    </source>
</evidence>
<dbReference type="InterPro" id="IPR022742">
    <property type="entry name" value="Hydrolase_4"/>
</dbReference>
<dbReference type="PANTHER" id="PTHR11614">
    <property type="entry name" value="PHOSPHOLIPASE-RELATED"/>
    <property type="match status" value="1"/>
</dbReference>
<accession>A0A7Y0U2X4</accession>
<dbReference type="GO" id="GO:0016787">
    <property type="term" value="F:hydrolase activity"/>
    <property type="evidence" value="ECO:0007669"/>
    <property type="project" value="UniProtKB-KW"/>
</dbReference>
<dbReference type="InterPro" id="IPR029058">
    <property type="entry name" value="AB_hydrolase_fold"/>
</dbReference>
<feature type="domain" description="Serine aminopeptidase S33" evidence="2">
    <location>
        <begin position="137"/>
        <end position="289"/>
    </location>
</feature>
<dbReference type="EMBL" id="JABCUR010000013">
    <property type="protein sequence ID" value="NMW65934.1"/>
    <property type="molecule type" value="Genomic_DNA"/>
</dbReference>
<dbReference type="Pfam" id="PF12146">
    <property type="entry name" value="Hydrolase_4"/>
    <property type="match status" value="1"/>
</dbReference>
<keyword evidence="3" id="KW-0378">Hydrolase</keyword>
<name>A0A7Y0U2X4_9ACTO</name>
<dbReference type="RefSeq" id="WP_169772447.1">
    <property type="nucleotide sequence ID" value="NZ_JABCUR010000013.1"/>
</dbReference>
<organism evidence="3 4">
    <name type="scientific">Mobiluncus mulieris</name>
    <dbReference type="NCBI Taxonomy" id="2052"/>
    <lineage>
        <taxon>Bacteria</taxon>
        <taxon>Bacillati</taxon>
        <taxon>Actinomycetota</taxon>
        <taxon>Actinomycetes</taxon>
        <taxon>Actinomycetales</taxon>
        <taxon>Actinomycetaceae</taxon>
        <taxon>Mobiluncus</taxon>
    </lineage>
</organism>
<comment type="caution">
    <text evidence="3">The sequence shown here is derived from an EMBL/GenBank/DDBJ whole genome shotgun (WGS) entry which is preliminary data.</text>
</comment>
<dbReference type="SUPFAM" id="SSF53474">
    <property type="entry name" value="alpha/beta-Hydrolases"/>
    <property type="match status" value="1"/>
</dbReference>
<proteinExistence type="predicted"/>
<reference evidence="3 4" key="1">
    <citation type="submission" date="2020-04" db="EMBL/GenBank/DDBJ databases">
        <title>Antimicrobial susceptibility and clonality of vaginal-derived multi-drug resistant Mobiluncus isolates in China.</title>
        <authorList>
            <person name="Zhang X."/>
        </authorList>
    </citation>
    <scope>NUCLEOTIDE SEQUENCE [LARGE SCALE GENOMIC DNA]</scope>
    <source>
        <strain evidence="3 4">13</strain>
    </source>
</reference>
<dbReference type="Proteomes" id="UP000578252">
    <property type="component" value="Unassembled WGS sequence"/>
</dbReference>
<dbReference type="InterPro" id="IPR051044">
    <property type="entry name" value="MAG_DAG_Lipase"/>
</dbReference>